<feature type="compositionally biased region" description="Basic residues" evidence="1">
    <location>
        <begin position="1"/>
        <end position="10"/>
    </location>
</feature>
<accession>A0AAE0TSD3</accession>
<organism evidence="2 3">
    <name type="scientific">Recurvomyces mirabilis</name>
    <dbReference type="NCBI Taxonomy" id="574656"/>
    <lineage>
        <taxon>Eukaryota</taxon>
        <taxon>Fungi</taxon>
        <taxon>Dikarya</taxon>
        <taxon>Ascomycota</taxon>
        <taxon>Pezizomycotina</taxon>
        <taxon>Dothideomycetes</taxon>
        <taxon>Dothideomycetidae</taxon>
        <taxon>Mycosphaerellales</taxon>
        <taxon>Teratosphaeriaceae</taxon>
        <taxon>Recurvomyces</taxon>
    </lineage>
</organism>
<evidence type="ECO:0000313" key="2">
    <source>
        <dbReference type="EMBL" id="KAK3672464.1"/>
    </source>
</evidence>
<sequence length="461" mass="52452">MAGKDKKKQSLRTTVEDVPDRAEERKASTAIDSPIELRKNASPPRPPPLRVRPPPLDIPITKPPSLIPGLPSATNKSPVRYFLNTPSLPPPKQPKFIDKYVMLHFNRIALVDILDRDAKTRSAFWVNRVLIRNPEAYLNPADVWAVYGASFIFHKKLGLLQKDEFIELVYKLFAAKGIQRKELTDALPYDTPPEKVVDILATQQLAVKVRFENPDAGQPPLVYDFDDHIRKPFTVDDRTVKDCVGLWLYPEPMRTQLWLEMLFEEGANEEVEESTLWAMYGVTFNKSPMRHVDQDVFIDLIQESFPKSDRANVAPDTWVIYGIRPREKVLSLKAIERIVMRSSRRHSKEHTLTRLQRFHDRGDLVLRNTPTSALNTFQEHLLKKPLLSLTAGKVSPWMQRLETRNAGKAVGGDQPGCPGYSLRELDRIIGMRNHRRKIAAAKKEAERLVGQGEVKGDGAGL</sequence>
<comment type="caution">
    <text evidence="2">The sequence shown here is derived from an EMBL/GenBank/DDBJ whole genome shotgun (WGS) entry which is preliminary data.</text>
</comment>
<dbReference type="AlphaFoldDB" id="A0AAE0TSD3"/>
<proteinExistence type="predicted"/>
<name>A0AAE0TSD3_9PEZI</name>
<feature type="compositionally biased region" description="Pro residues" evidence="1">
    <location>
        <begin position="43"/>
        <end position="53"/>
    </location>
</feature>
<reference evidence="2" key="1">
    <citation type="submission" date="2023-07" db="EMBL/GenBank/DDBJ databases">
        <title>Black Yeasts Isolated from many extreme environments.</title>
        <authorList>
            <person name="Coleine C."/>
            <person name="Stajich J.E."/>
            <person name="Selbmann L."/>
        </authorList>
    </citation>
    <scope>NUCLEOTIDE SEQUENCE</scope>
    <source>
        <strain evidence="2">CCFEE 5485</strain>
    </source>
</reference>
<feature type="compositionally biased region" description="Basic and acidic residues" evidence="1">
    <location>
        <begin position="14"/>
        <end position="27"/>
    </location>
</feature>
<dbReference type="Proteomes" id="UP001274830">
    <property type="component" value="Unassembled WGS sequence"/>
</dbReference>
<protein>
    <submittedName>
        <fullName evidence="2">Uncharacterized protein</fullName>
    </submittedName>
</protein>
<evidence type="ECO:0000256" key="1">
    <source>
        <dbReference type="SAM" id="MobiDB-lite"/>
    </source>
</evidence>
<evidence type="ECO:0000313" key="3">
    <source>
        <dbReference type="Proteomes" id="UP001274830"/>
    </source>
</evidence>
<feature type="region of interest" description="Disordered" evidence="1">
    <location>
        <begin position="1"/>
        <end position="53"/>
    </location>
</feature>
<keyword evidence="3" id="KW-1185">Reference proteome</keyword>
<gene>
    <name evidence="2" type="ORF">LTR78_007771</name>
</gene>
<dbReference type="EMBL" id="JAUTXT010000033">
    <property type="protein sequence ID" value="KAK3672464.1"/>
    <property type="molecule type" value="Genomic_DNA"/>
</dbReference>